<protein>
    <submittedName>
        <fullName evidence="1">Uncharacterized protein</fullName>
    </submittedName>
</protein>
<dbReference type="EMBL" id="LN515532">
    <property type="protein sequence ID" value="CEA16712.1"/>
    <property type="molecule type" value="Genomic_DNA"/>
</dbReference>
<dbReference type="OrthoDB" id="1034886at2"/>
<dbReference type="HOGENOM" id="CLU_1766323_0_0_10"/>
<dbReference type="KEGG" id="pbt:ING2E5B_1980"/>
<gene>
    <name evidence="1" type="ORF">ING2E5B_1980</name>
</gene>
<keyword evidence="2" id="KW-1185">Reference proteome</keyword>
<reference evidence="1 2" key="1">
    <citation type="submission" date="2014-08" db="EMBL/GenBank/DDBJ databases">
        <authorList>
            <person name="Wibberg D."/>
        </authorList>
    </citation>
    <scope>NUCLEOTIDE SEQUENCE [LARGE SCALE GENOMIC DNA]</scope>
    <source>
        <strain evidence="2">ING2-E5B</strain>
    </source>
</reference>
<organism evidence="1 2">
    <name type="scientific">Fermentimonas caenicola</name>
    <dbReference type="NCBI Taxonomy" id="1562970"/>
    <lineage>
        <taxon>Bacteria</taxon>
        <taxon>Pseudomonadati</taxon>
        <taxon>Bacteroidota</taxon>
        <taxon>Bacteroidia</taxon>
        <taxon>Bacteroidales</taxon>
        <taxon>Dysgonomonadaceae</taxon>
        <taxon>Fermentimonas</taxon>
    </lineage>
</organism>
<proteinExistence type="predicted"/>
<dbReference type="AlphaFoldDB" id="A0A098C459"/>
<name>A0A098C459_9BACT</name>
<evidence type="ECO:0000313" key="1">
    <source>
        <dbReference type="EMBL" id="CEA16712.1"/>
    </source>
</evidence>
<sequence>MLYSHIEEEIYNSSLELIKLHEKHPILHTVTNFSDFKNLQSQLPQEQPAQVLPALETKTTFEAGFTFPQIELLTQCVNEARVFTETITSEIFENILSCTLALPLKSRNNRLLVYFFSSLDDRSLINRNWQIVIDKNQFHGKSLVPAL</sequence>
<dbReference type="Proteomes" id="UP000032417">
    <property type="component" value="Chromosome 1"/>
</dbReference>
<evidence type="ECO:0000313" key="2">
    <source>
        <dbReference type="Proteomes" id="UP000032417"/>
    </source>
</evidence>
<accession>A0A098C459</accession>